<dbReference type="EMBL" id="CAMXCT010000080">
    <property type="protein sequence ID" value="CAI3973491.1"/>
    <property type="molecule type" value="Genomic_DNA"/>
</dbReference>
<dbReference type="Proteomes" id="UP001152797">
    <property type="component" value="Unassembled WGS sequence"/>
</dbReference>
<dbReference type="PANTHER" id="PTHR21600:SF87">
    <property type="entry name" value="RNA PSEUDOURIDYLATE SYNTHASE DOMAIN-CONTAINING PROTEIN 1"/>
    <property type="match status" value="1"/>
</dbReference>
<evidence type="ECO:0000313" key="9">
    <source>
        <dbReference type="Proteomes" id="UP001152797"/>
    </source>
</evidence>
<dbReference type="GO" id="GO:0003723">
    <property type="term" value="F:RNA binding"/>
    <property type="evidence" value="ECO:0007669"/>
    <property type="project" value="InterPro"/>
</dbReference>
<sequence>MSEICKDFGRFQERVTHRFRCWHAGQAGNGFVPLPVLPPVPPTAAPKLQRNGNSRRLVPAKWLKPDSGTVTSSSTQVRSPTLDFLRQSMEDEAEPELAHSPVSVKDMTMSSSIMSSYSSCNRSQPHGIFREASWEESVYSEKPLPLLRCPPEFQEPHRMPNCDTFTSSPEFLYLRVCELSGQLPCSEDPAECKHDEDELIRQVPLLLERMNDAAAELNRLELELTGAEAKHKNALVTWSHLYDELRSRHGSVSGAMDHAKPYFDTLHKCQAATGVAREAKRQWKLQRVNLKAEEQKEAPEAQMLRTLRQDVQSCEGEFQAASKALKSAMAELQAQRQKVGTATIESARPCFSSLKRLQLDLVAAQEDVARLTLGIREAKADYKACNQPRLQRIPSPILIFLHPFVALATLPLAAAFAALQIGKAVFLQLAALPMEPGNQEDNGQKGWSECLGSSFGGVADSDANPKHEAPSAAYAVAAVDHDIPEGSFDKAEESAYCKLWTFKRPSKPVLNWSSLMNSSSSGFLQPIAREIDDYLLAWQHRMWNAKGDFVSNFPTFLVAQEWREWAMTELPRIEAPHMEYKEMLDRRLRWIANAREVARTEIMDLRSAVGWDETDELSLLVVLRQHVGRQLRLVHDRWSSYQLQLSFEKQADMMNGFLTQFVRSGANFLKRILRQDKVNDKDFLNVVESGNILSQPCGFCSSYKKWEAHALDRELEKWIEEVALFDPQFPSKSRTLFFSGKRLKELEDGTSKVRPLQPLSPFAKWDESRLDFTEREMANEVLKGLKADQFGLKEHEFKVMVQRAVTMLSALKYCTVSLMVIESLKHFARLGGALFLAEKMSSDHVVEIMKFVGLSLDSAESDLIAVADTAQAGWSNLRRGDYQSNWSNTSPVDNVRAALHVKTDMVKMARDARETVKLVQAEATKAEKVEASDVEEKLESELKFHLQLWQLISKHFEKTARKGEEKQQAFSAASGEPGEDPNDKVTWQKAWLHFGNGWGIIDASNRSLGDGDLQALVRTAMICKAHGHPLRELNLGGNKLTDAGLKEVLALLRQDCEVQHAGSPREEGSPRVSSMLESLSIACNSQLYFRDRLLVESLPRSIASLTSLTALDISFAPLNGKVAISLAKALAESCRTLRSLSLAGCGLGSCGQADCVAIAALLGRAAAEVHSHAHDFADVLKENRWQDLSDRTLEKGPSNMPDSTTAFLQQRLEMAPFGVEAGTGHHAKAWQSGPWSHVLASLTNLGSSRVVNRFHRTAAMTGCAAAQAWRNALSISPGVLDEVLAAVTVRSLGKGHWRSAIDFLSEATARHFRVKLNVVSYSTVISACEKAVRWPEILSIVDGMLPRVSPNEVSLGAAIAACEKAGAWQVALSLLVDFKDCDVKLNTVVYNAAILACRGFSWVSAQMLLNDLKCQQISADAITYSSFTAVEAKAGRWQSASMFVSHSCSPIQLGASLSAFTAGRWPTWPWAVHLVAQLQQHGGQTDEVCCNAMATACERQDQWCAALTLVDREVTAEFLGDKSWRLAKLSQLGERPKSWNLEPGSDLEDLSFSKLVVGMWAAASLSAEAHESSQLCWEAMCRLTRGDASHLSVDNMAKLAWSISMLPPCSATPLALHRLQRELAQRAERLRYATETGEGQGFVQAFVDEALTVLWSSSFAGFLSDAAAHSVWHLQSATDQIHPVEWLGVPDPSKSSRIGEAYVVQLLPEQLVIFKPPGWEVDYATASTAAGLAEGVLRSKLSDFVRAWLTPRQFRCRQNGFLHRLDVPSSGLILAATGRKAFDDLKMQIAMGKVKRDYMVLCHAWLPPRDQVNAPVHWLGRLQHRPSEVAMGRCSRTTLTVSQHLSAQRVHGAHASTACSFLRLRIITGRRHQIRLHLAHIGGPVVGDRKYTGLPSQVADAQWCGEHCLHRCSLTFFTASFANSSTAPAKQVRTFEEMPARLKRVISHLRVVKDFRAEHGLMRRKTGRRLPRLGTPGATDLVASPALVRTSRATSLAQRGSLQPLWRLVTAGAVAMENLLILQLVTAGALRWLTLASNGNPPSEGSDKVEIPFCRHFLRMSDGETEKEREALALHSRQNPLQLFLEGLLVNDTLEELDLSNCGVGIDTAWVLQEALAGHTKLQTLRLCENPLGEAGLRHILRLLTEMGDVAGIDLFGHREADIRCPPVKYRHAHPAGNYKLDMSLVADRAILRTLLRHARATYGHSLSAVGFCVDAELHHFLSYTTLSIRADTSNPKGAAWPAVAGISKRFQPQILAGAMLWDLQREYSQPIRWGRSETKVMYMPPLSEASHRRAKEAEVEQLREAETSEGGPRRHAAASLDPTDAWVPLIQVSPMSYGTGHHGSLSMSFEGLLPMTKEKTQVEEKPQIQPGLAGTPEGDWIEVHELLQDCRVKVSSARFQLIKQAFLASVTDEERFRFARALAKELWCNQLQVWNLVESRVELATELVCLLFPCIRSRKHQLALLQQVEPAKAKKVGDSLRGLLWFQDANPTGSYNLDLSAPPDYALAEACLLVNAWESESARCAGRPDLSQSGNGEMIRNEAYNDTPFVYSKDWRLPSRGWFRFDYSSTRRPPPDATSTTEVSEITRLLRNKELSSRSRLEALRAASVHIFISSNQCRALVQCFPAAVECSSPEAINSGLDESPDRQEALCILHTRVVDRERMLGPEVLYSPVVVSQIGMTNSGGAVRVRGGMFKTGDLEMKTAEVQLPPVASGDGGHSQNSAEERRDQNFKLAHDPNSAYFNFLIVFKEQDVLVLYRRLGVLHLLNPYKPEVLRMPVNLDIFEQHRVVDFLVQLATLETGSRVLCWLDGTQVCVPASWGDKGVPRTNALLTVSYEGHNSSFASRQVPRFSPFYS</sequence>
<dbReference type="Gene3D" id="3.30.2350.10">
    <property type="entry name" value="Pseudouridine synthase"/>
    <property type="match status" value="1"/>
</dbReference>
<comment type="caution">
    <text evidence="7">The sequence shown here is derived from an EMBL/GenBank/DDBJ whole genome shotgun (WGS) entry which is preliminary data.</text>
</comment>
<dbReference type="SUPFAM" id="SSF52047">
    <property type="entry name" value="RNI-like"/>
    <property type="match status" value="2"/>
</dbReference>
<dbReference type="Pfam" id="PF00849">
    <property type="entry name" value="PseudoU_synth_2"/>
    <property type="match status" value="1"/>
</dbReference>
<dbReference type="GO" id="GO:0009982">
    <property type="term" value="F:pseudouridine synthase activity"/>
    <property type="evidence" value="ECO:0007669"/>
    <property type="project" value="InterPro"/>
</dbReference>
<feature type="coiled-coil region" evidence="4">
    <location>
        <begin position="203"/>
        <end position="237"/>
    </location>
</feature>
<dbReference type="InterPro" id="IPR007940">
    <property type="entry name" value="SH3BP5"/>
</dbReference>
<organism evidence="7">
    <name type="scientific">Cladocopium goreaui</name>
    <dbReference type="NCBI Taxonomy" id="2562237"/>
    <lineage>
        <taxon>Eukaryota</taxon>
        <taxon>Sar</taxon>
        <taxon>Alveolata</taxon>
        <taxon>Dinophyceae</taxon>
        <taxon>Suessiales</taxon>
        <taxon>Symbiodiniaceae</taxon>
        <taxon>Cladocopium</taxon>
    </lineage>
</organism>
<dbReference type="Gene3D" id="1.25.40.10">
    <property type="entry name" value="Tetratricopeptide repeat domain"/>
    <property type="match status" value="1"/>
</dbReference>
<dbReference type="Gene3D" id="3.80.10.10">
    <property type="entry name" value="Ribonuclease Inhibitor"/>
    <property type="match status" value="2"/>
</dbReference>
<evidence type="ECO:0000256" key="5">
    <source>
        <dbReference type="SAM" id="MobiDB-lite"/>
    </source>
</evidence>
<evidence type="ECO:0000256" key="4">
    <source>
        <dbReference type="SAM" id="Coils"/>
    </source>
</evidence>
<feature type="region of interest" description="Disordered" evidence="5">
    <location>
        <begin position="962"/>
        <end position="984"/>
    </location>
</feature>
<dbReference type="EMBL" id="CAMXCT020000080">
    <property type="protein sequence ID" value="CAL1126866.1"/>
    <property type="molecule type" value="Genomic_DNA"/>
</dbReference>
<dbReference type="Pfam" id="PF13516">
    <property type="entry name" value="LRR_6"/>
    <property type="match status" value="1"/>
</dbReference>
<dbReference type="SMART" id="SM00368">
    <property type="entry name" value="LRR_RI"/>
    <property type="match status" value="5"/>
</dbReference>
<reference evidence="7" key="1">
    <citation type="submission" date="2022-10" db="EMBL/GenBank/DDBJ databases">
        <authorList>
            <person name="Chen Y."/>
            <person name="Dougan E. K."/>
            <person name="Chan C."/>
            <person name="Rhodes N."/>
            <person name="Thang M."/>
        </authorList>
    </citation>
    <scope>NUCLEOTIDE SEQUENCE</scope>
</reference>
<reference evidence="8 9" key="2">
    <citation type="submission" date="2024-05" db="EMBL/GenBank/DDBJ databases">
        <authorList>
            <person name="Chen Y."/>
            <person name="Shah S."/>
            <person name="Dougan E. K."/>
            <person name="Thang M."/>
            <person name="Chan C."/>
        </authorList>
    </citation>
    <scope>NUCLEOTIDE SEQUENCE [LARGE SCALE GENOMIC DNA]</scope>
</reference>
<dbReference type="InterPro" id="IPR011990">
    <property type="entry name" value="TPR-like_helical_dom_sf"/>
</dbReference>
<comment type="similarity">
    <text evidence="1">Belongs to the SH3BP5 family.</text>
</comment>
<dbReference type="InterPro" id="IPR050188">
    <property type="entry name" value="RluA_PseudoU_synthase"/>
</dbReference>
<name>A0A9P1FEV7_9DINO</name>
<dbReference type="InterPro" id="IPR001611">
    <property type="entry name" value="Leu-rich_rpt"/>
</dbReference>
<protein>
    <submittedName>
        <fullName evidence="8">Diflavin flavoprotein A 3</fullName>
    </submittedName>
</protein>
<dbReference type="GO" id="GO:0035556">
    <property type="term" value="P:intracellular signal transduction"/>
    <property type="evidence" value="ECO:0007669"/>
    <property type="project" value="InterPro"/>
</dbReference>
<dbReference type="CDD" id="cd02869">
    <property type="entry name" value="PseudoU_synth_RluA_like"/>
    <property type="match status" value="1"/>
</dbReference>
<evidence type="ECO:0000259" key="6">
    <source>
        <dbReference type="Pfam" id="PF00849"/>
    </source>
</evidence>
<evidence type="ECO:0000256" key="1">
    <source>
        <dbReference type="ARBA" id="ARBA00007796"/>
    </source>
</evidence>
<comment type="similarity">
    <text evidence="2">Belongs to the pseudouridine synthase RluA family.</text>
</comment>
<evidence type="ECO:0000256" key="3">
    <source>
        <dbReference type="ARBA" id="ARBA00023054"/>
    </source>
</evidence>
<feature type="region of interest" description="Disordered" evidence="5">
    <location>
        <begin position="2286"/>
        <end position="2319"/>
    </location>
</feature>
<dbReference type="InterPro" id="IPR006145">
    <property type="entry name" value="PsdUridine_synth_RsuA/RluA"/>
</dbReference>
<feature type="coiled-coil region" evidence="4">
    <location>
        <begin position="909"/>
        <end position="941"/>
    </location>
</feature>
<dbReference type="OrthoDB" id="418960at2759"/>
<dbReference type="GO" id="GO:0000455">
    <property type="term" value="P:enzyme-directed rRNA pseudouridine synthesis"/>
    <property type="evidence" value="ECO:0007669"/>
    <property type="project" value="TreeGrafter"/>
</dbReference>
<proteinExistence type="inferred from homology"/>
<keyword evidence="9" id="KW-1185">Reference proteome</keyword>
<dbReference type="InterPro" id="IPR032675">
    <property type="entry name" value="LRR_dom_sf"/>
</dbReference>
<feature type="region of interest" description="Disordered" evidence="5">
    <location>
        <begin position="2710"/>
        <end position="2729"/>
    </location>
</feature>
<evidence type="ECO:0000313" key="7">
    <source>
        <dbReference type="EMBL" id="CAI3973491.1"/>
    </source>
</evidence>
<dbReference type="PANTHER" id="PTHR21600">
    <property type="entry name" value="MITOCHONDRIAL RNA PSEUDOURIDINE SYNTHASE"/>
    <property type="match status" value="1"/>
</dbReference>
<accession>A0A9P1FEV7</accession>
<dbReference type="Pfam" id="PF05276">
    <property type="entry name" value="SH3BP5"/>
    <property type="match status" value="1"/>
</dbReference>
<feature type="domain" description="Pseudouridine synthase RsuA/RluA-like" evidence="6">
    <location>
        <begin position="1758"/>
        <end position="1880"/>
    </location>
</feature>
<evidence type="ECO:0000256" key="2">
    <source>
        <dbReference type="ARBA" id="ARBA00010876"/>
    </source>
</evidence>
<keyword evidence="3 4" id="KW-0175">Coiled coil</keyword>
<feature type="compositionally biased region" description="Basic and acidic residues" evidence="5">
    <location>
        <begin position="2290"/>
        <end position="2307"/>
    </location>
</feature>
<evidence type="ECO:0000313" key="8">
    <source>
        <dbReference type="EMBL" id="CAL4760803.1"/>
    </source>
</evidence>
<dbReference type="SUPFAM" id="SSF55120">
    <property type="entry name" value="Pseudouridine synthase"/>
    <property type="match status" value="1"/>
</dbReference>
<dbReference type="EMBL" id="CAMXCT030000080">
    <property type="protein sequence ID" value="CAL4760803.1"/>
    <property type="molecule type" value="Genomic_DNA"/>
</dbReference>
<gene>
    <name evidence="7" type="ORF">C1SCF055_LOCUS1996</name>
</gene>
<dbReference type="InterPro" id="IPR020103">
    <property type="entry name" value="PsdUridine_synth_cat_dom_sf"/>
</dbReference>